<organism evidence="1 2">
    <name type="scientific">Abeliophyllum distichum</name>
    <dbReference type="NCBI Taxonomy" id="126358"/>
    <lineage>
        <taxon>Eukaryota</taxon>
        <taxon>Viridiplantae</taxon>
        <taxon>Streptophyta</taxon>
        <taxon>Embryophyta</taxon>
        <taxon>Tracheophyta</taxon>
        <taxon>Spermatophyta</taxon>
        <taxon>Magnoliopsida</taxon>
        <taxon>eudicotyledons</taxon>
        <taxon>Gunneridae</taxon>
        <taxon>Pentapetalae</taxon>
        <taxon>asterids</taxon>
        <taxon>lamiids</taxon>
        <taxon>Lamiales</taxon>
        <taxon>Oleaceae</taxon>
        <taxon>Forsythieae</taxon>
        <taxon>Abeliophyllum</taxon>
    </lineage>
</organism>
<dbReference type="SUPFAM" id="SSF49764">
    <property type="entry name" value="HSP20-like chaperones"/>
    <property type="match status" value="1"/>
</dbReference>
<comment type="caution">
    <text evidence="1">The sequence shown here is derived from an EMBL/GenBank/DDBJ whole genome shotgun (WGS) entry which is preliminary data.</text>
</comment>
<name>A0ABD1PDS5_9LAMI</name>
<protein>
    <submittedName>
        <fullName evidence="1">Protein SGT1A</fullName>
    </submittedName>
</protein>
<dbReference type="Gene3D" id="2.60.40.790">
    <property type="match status" value="1"/>
</dbReference>
<dbReference type="PANTHER" id="PTHR45862">
    <property type="entry name" value="PROTEIN SGT1 HOMOLOG"/>
    <property type="match status" value="1"/>
</dbReference>
<sequence>MRQYYSAKAALEKGPSLAKDARFTKLIKECEERIAEENRDLNGLSVSNVVPQSSDGNLEVAVQQQNKTHQRKEKEVVNPKYRHAFYQKPEEVVVTIFAKGIPANYVTIDLESR</sequence>
<keyword evidence="2" id="KW-1185">Reference proteome</keyword>
<dbReference type="InterPro" id="IPR044563">
    <property type="entry name" value="Sgt1-like"/>
</dbReference>
<dbReference type="EMBL" id="JBFOLK010000014">
    <property type="protein sequence ID" value="KAL2460781.1"/>
    <property type="molecule type" value="Genomic_DNA"/>
</dbReference>
<dbReference type="AlphaFoldDB" id="A0ABD1PDS5"/>
<accession>A0ABD1PDS5</accession>
<dbReference type="Proteomes" id="UP001604336">
    <property type="component" value="Unassembled WGS sequence"/>
</dbReference>
<gene>
    <name evidence="1" type="ORF">Adt_44201</name>
</gene>
<dbReference type="InterPro" id="IPR008978">
    <property type="entry name" value="HSP20-like_chaperone"/>
</dbReference>
<evidence type="ECO:0000313" key="1">
    <source>
        <dbReference type="EMBL" id="KAL2460781.1"/>
    </source>
</evidence>
<reference evidence="2" key="1">
    <citation type="submission" date="2024-07" db="EMBL/GenBank/DDBJ databases">
        <title>Two chromosome-level genome assemblies of Korean endemic species Abeliophyllum distichum and Forsythia ovata (Oleaceae).</title>
        <authorList>
            <person name="Jang H."/>
        </authorList>
    </citation>
    <scope>NUCLEOTIDE SEQUENCE [LARGE SCALE GENOMIC DNA]</scope>
</reference>
<proteinExistence type="predicted"/>
<evidence type="ECO:0000313" key="2">
    <source>
        <dbReference type="Proteomes" id="UP001604336"/>
    </source>
</evidence>